<organism evidence="1">
    <name type="scientific">Siphoviridae sp. ctCIv11</name>
    <dbReference type="NCBI Taxonomy" id="2827806"/>
    <lineage>
        <taxon>Viruses</taxon>
        <taxon>Duplodnaviria</taxon>
        <taxon>Heunggongvirae</taxon>
        <taxon>Uroviricota</taxon>
        <taxon>Caudoviricetes</taxon>
    </lineage>
</organism>
<protein>
    <submittedName>
        <fullName evidence="1">Uncharacterized protein</fullName>
    </submittedName>
</protein>
<evidence type="ECO:0000313" key="1">
    <source>
        <dbReference type="EMBL" id="DAF45018.1"/>
    </source>
</evidence>
<proteinExistence type="predicted"/>
<name>A0A8S5S2W3_9CAUD</name>
<dbReference type="EMBL" id="BK032513">
    <property type="protein sequence ID" value="DAF45018.1"/>
    <property type="molecule type" value="Genomic_DNA"/>
</dbReference>
<reference evidence="1" key="1">
    <citation type="journal article" date="2021" name="Proc. Natl. Acad. Sci. U.S.A.">
        <title>A Catalog of Tens of Thousands of Viruses from Human Metagenomes Reveals Hidden Associations with Chronic Diseases.</title>
        <authorList>
            <person name="Tisza M.J."/>
            <person name="Buck C.B."/>
        </authorList>
    </citation>
    <scope>NUCLEOTIDE SEQUENCE</scope>
    <source>
        <strain evidence="1">CtCIv11</strain>
    </source>
</reference>
<accession>A0A8S5S2W3</accession>
<sequence length="62" mass="7130">MSFTVDFSSIRTVRVHKEQFDAIDNKANVVMITCIEDGRVIPFNRADSEKDKIDRLNRNSGE</sequence>